<accession>A0A5C8FB63</accession>
<sequence length="82" mass="9464">MISVTMKDILFKKNLDGFRVGAGLSLSILLSLGRNDEINNNILTSISSMIETGYNYYMRERRGSKDYYTDDGYMYMIIIVLF</sequence>
<dbReference type="OrthoDB" id="307574at2"/>
<comment type="caution">
    <text evidence="1">The sequence shown here is derived from an EMBL/GenBank/DDBJ whole genome shotgun (WGS) entry which is preliminary data.</text>
</comment>
<gene>
    <name evidence="1" type="ORF">EPJ72_00910</name>
</gene>
<proteinExistence type="predicted"/>
<evidence type="ECO:0000313" key="1">
    <source>
        <dbReference type="EMBL" id="TXJ47003.1"/>
    </source>
</evidence>
<organism evidence="1 2">
    <name type="scientific">Brachyspira pilosicoli</name>
    <name type="common">Serpulina pilosicoli</name>
    <dbReference type="NCBI Taxonomy" id="52584"/>
    <lineage>
        <taxon>Bacteria</taxon>
        <taxon>Pseudomonadati</taxon>
        <taxon>Spirochaetota</taxon>
        <taxon>Spirochaetia</taxon>
        <taxon>Brachyspirales</taxon>
        <taxon>Brachyspiraceae</taxon>
        <taxon>Brachyspira</taxon>
    </lineage>
</organism>
<name>A0A5C8FB63_BRAPL</name>
<reference evidence="1 2" key="1">
    <citation type="journal article" date="1992" name="Lakartidningen">
        <title>[Penicillin V and not amoxicillin is the first choice preparation in acute otitis].</title>
        <authorList>
            <person name="Kamme C."/>
            <person name="Lundgren K."/>
            <person name="Prellner K."/>
        </authorList>
    </citation>
    <scope>NUCLEOTIDE SEQUENCE [LARGE SCALE GENOMIC DNA]</scope>
    <source>
        <strain evidence="1 2">PC5538III-hc</strain>
    </source>
</reference>
<evidence type="ECO:0000313" key="2">
    <source>
        <dbReference type="Proteomes" id="UP000323176"/>
    </source>
</evidence>
<dbReference type="EMBL" id="SAXY01000009">
    <property type="protein sequence ID" value="TXJ47003.1"/>
    <property type="molecule type" value="Genomic_DNA"/>
</dbReference>
<dbReference type="AlphaFoldDB" id="A0A5C8FB63"/>
<protein>
    <submittedName>
        <fullName evidence="1">Uncharacterized protein</fullName>
    </submittedName>
</protein>
<dbReference type="Proteomes" id="UP000323176">
    <property type="component" value="Unassembled WGS sequence"/>
</dbReference>